<sequence>MEEEDTVWLCVPPSFQCHQHLRVLGRSSAPGRSSRVSRFFLCLLIMPPRSQLPFVFWCRFLFNELSNVPTGYGKGVRWLFHWPLLLNVLRSGGVTC</sequence>
<keyword evidence="2" id="KW-1185">Reference proteome</keyword>
<reference evidence="1 2" key="1">
    <citation type="submission" date="2021-06" db="EMBL/GenBank/DDBJ databases">
        <title>Caerostris extrusa draft genome.</title>
        <authorList>
            <person name="Kono N."/>
            <person name="Arakawa K."/>
        </authorList>
    </citation>
    <scope>NUCLEOTIDE SEQUENCE [LARGE SCALE GENOMIC DNA]</scope>
</reference>
<comment type="caution">
    <text evidence="1">The sequence shown here is derived from an EMBL/GenBank/DDBJ whole genome shotgun (WGS) entry which is preliminary data.</text>
</comment>
<gene>
    <name evidence="1" type="ORF">CEXT_78941</name>
</gene>
<evidence type="ECO:0000313" key="2">
    <source>
        <dbReference type="Proteomes" id="UP001054945"/>
    </source>
</evidence>
<protein>
    <submittedName>
        <fullName evidence="1">Uncharacterized protein</fullName>
    </submittedName>
</protein>
<dbReference type="Proteomes" id="UP001054945">
    <property type="component" value="Unassembled WGS sequence"/>
</dbReference>
<organism evidence="1 2">
    <name type="scientific">Caerostris extrusa</name>
    <name type="common">Bark spider</name>
    <name type="synonym">Caerostris bankana</name>
    <dbReference type="NCBI Taxonomy" id="172846"/>
    <lineage>
        <taxon>Eukaryota</taxon>
        <taxon>Metazoa</taxon>
        <taxon>Ecdysozoa</taxon>
        <taxon>Arthropoda</taxon>
        <taxon>Chelicerata</taxon>
        <taxon>Arachnida</taxon>
        <taxon>Araneae</taxon>
        <taxon>Araneomorphae</taxon>
        <taxon>Entelegynae</taxon>
        <taxon>Araneoidea</taxon>
        <taxon>Araneidae</taxon>
        <taxon>Caerostris</taxon>
    </lineage>
</organism>
<accession>A0AAV4PR76</accession>
<dbReference type="EMBL" id="BPLR01004940">
    <property type="protein sequence ID" value="GIX98643.1"/>
    <property type="molecule type" value="Genomic_DNA"/>
</dbReference>
<dbReference type="AlphaFoldDB" id="A0AAV4PR76"/>
<proteinExistence type="predicted"/>
<evidence type="ECO:0000313" key="1">
    <source>
        <dbReference type="EMBL" id="GIX98643.1"/>
    </source>
</evidence>
<name>A0AAV4PR76_CAEEX</name>